<name>A0A7I8DD90_9BACL</name>
<dbReference type="RefSeq" id="WP_200758719.1">
    <property type="nucleotide sequence ID" value="NZ_AP023366.1"/>
</dbReference>
<gene>
    <name evidence="1" type="ORF">skT53_30500</name>
</gene>
<keyword evidence="2" id="KW-1185">Reference proteome</keyword>
<evidence type="ECO:0000313" key="1">
    <source>
        <dbReference type="EMBL" id="BCJ88065.1"/>
    </source>
</evidence>
<sequence length="200" mass="21949">MRYVPSLLIGLAMVMLTGCGTPNQTAPKAKGLNIQAVGEQGPISDSDIPAVEQQLRNDIKIKTLDERPLKITQTAHTKKVSYVLFSMPNNDGLAVVTKQGGSVRILERLPIVSGDPKTNLVSYNTIIAGNRWDPDNGVLFGMVYNPYITGIEAYFRDTTKVKVDVKQSRGFIIVRPGTDTRFVQINAIGEGGLWWTSDSR</sequence>
<evidence type="ECO:0008006" key="3">
    <source>
        <dbReference type="Google" id="ProtNLM"/>
    </source>
</evidence>
<accession>A0A7I8DD90</accession>
<evidence type="ECO:0000313" key="2">
    <source>
        <dbReference type="Proteomes" id="UP000593802"/>
    </source>
</evidence>
<organism evidence="1 2">
    <name type="scientific">Effusibacillus dendaii</name>
    <dbReference type="NCBI Taxonomy" id="2743772"/>
    <lineage>
        <taxon>Bacteria</taxon>
        <taxon>Bacillati</taxon>
        <taxon>Bacillota</taxon>
        <taxon>Bacilli</taxon>
        <taxon>Bacillales</taxon>
        <taxon>Alicyclobacillaceae</taxon>
        <taxon>Effusibacillus</taxon>
    </lineage>
</organism>
<dbReference type="AlphaFoldDB" id="A0A7I8DD90"/>
<dbReference type="Proteomes" id="UP000593802">
    <property type="component" value="Chromosome"/>
</dbReference>
<dbReference type="KEGG" id="eff:skT53_30500"/>
<proteinExistence type="predicted"/>
<protein>
    <recommendedName>
        <fullName evidence="3">Lipoprotein</fullName>
    </recommendedName>
</protein>
<dbReference type="PROSITE" id="PS51257">
    <property type="entry name" value="PROKAR_LIPOPROTEIN"/>
    <property type="match status" value="1"/>
</dbReference>
<reference evidence="1 2" key="1">
    <citation type="submission" date="2020-08" db="EMBL/GenBank/DDBJ databases">
        <title>Complete Genome Sequence of Effusibacillus dendaii Strain skT53, Isolated from Farmland soil.</title>
        <authorList>
            <person name="Konishi T."/>
            <person name="Kawasaki H."/>
        </authorList>
    </citation>
    <scope>NUCLEOTIDE SEQUENCE [LARGE SCALE GENOMIC DNA]</scope>
    <source>
        <strain evidence="2">skT53</strain>
    </source>
</reference>
<dbReference type="EMBL" id="AP023366">
    <property type="protein sequence ID" value="BCJ88065.1"/>
    <property type="molecule type" value="Genomic_DNA"/>
</dbReference>